<keyword evidence="3" id="KW-1185">Reference proteome</keyword>
<sequence>MLRRRAGDSDEGDAYSPLDDDGGARPLAGDYEGYSDHHGDNARYGIDEDGSDSSHGTSFYGGAGYYGDQQQQQSATDRAAARAKELSSSFQAGASKFFKSTKDWIREKAENASRAGEEGFNELRAPLGASHQSGSGSHDPRSRRHAGDADDDIGPDPAALLFQESVPFVPGQVVSGSLDPSRPETRALYRSLPVYVPQSVGPGQEFVVALPTGEARLVILPASMQGGERVTIAYKGYIPEGFGIEFVDEEESDASVTDDGESSGGARRGKEALVRRSPDERLVEMYRKHNPQERDALLERSEHGFGIEVYDGEFGAHVHHAVFVGVQTMIAADDLIVSANGEPVVCKADFVQILDAVEVHRCGECDWALCDECFQRTFEAMNSGENANRGEPEWANRYQESYGAKLSFSTFDKGTKLRIYWHTTGEWWLGEVANYQPGRGHEIIYEEGSGPTKQMSKQTIPDISVYTYKVLRPKPDAADDTAVSQDHLGAAESEAAAKNIESFTLNEDERSLLDSIEKDLGTNIEADLSPNFERAYQDASVSESSDAKDGAEPSLL</sequence>
<protein>
    <submittedName>
        <fullName evidence="2">Uncharacterized protein</fullName>
    </submittedName>
</protein>
<proteinExistence type="predicted"/>
<evidence type="ECO:0000313" key="3">
    <source>
        <dbReference type="Proteomes" id="UP000241890"/>
    </source>
</evidence>
<feature type="compositionally biased region" description="Basic and acidic residues" evidence="1">
    <location>
        <begin position="545"/>
        <end position="556"/>
    </location>
</feature>
<feature type="region of interest" description="Disordered" evidence="1">
    <location>
        <begin position="535"/>
        <end position="556"/>
    </location>
</feature>
<gene>
    <name evidence="2" type="ORF">FCC1311_043432</name>
</gene>
<evidence type="ECO:0000313" key="2">
    <source>
        <dbReference type="EMBL" id="GBG28120.1"/>
    </source>
</evidence>
<dbReference type="InParanoid" id="A0A2R5GAU4"/>
<feature type="region of interest" description="Disordered" evidence="1">
    <location>
        <begin position="250"/>
        <end position="273"/>
    </location>
</feature>
<dbReference type="EMBL" id="BEYU01000039">
    <property type="protein sequence ID" value="GBG28120.1"/>
    <property type="molecule type" value="Genomic_DNA"/>
</dbReference>
<dbReference type="Proteomes" id="UP000241890">
    <property type="component" value="Unassembled WGS sequence"/>
</dbReference>
<evidence type="ECO:0000256" key="1">
    <source>
        <dbReference type="SAM" id="MobiDB-lite"/>
    </source>
</evidence>
<feature type="region of interest" description="Disordered" evidence="1">
    <location>
        <begin position="109"/>
        <end position="157"/>
    </location>
</feature>
<feature type="region of interest" description="Disordered" evidence="1">
    <location>
        <begin position="1"/>
        <end position="87"/>
    </location>
</feature>
<name>A0A2R5GAU4_9STRA</name>
<feature type="compositionally biased region" description="Acidic residues" evidence="1">
    <location>
        <begin position="9"/>
        <end position="21"/>
    </location>
</feature>
<feature type="compositionally biased region" description="Low complexity" evidence="1">
    <location>
        <begin position="66"/>
        <end position="78"/>
    </location>
</feature>
<organism evidence="2 3">
    <name type="scientific">Hondaea fermentalgiana</name>
    <dbReference type="NCBI Taxonomy" id="2315210"/>
    <lineage>
        <taxon>Eukaryota</taxon>
        <taxon>Sar</taxon>
        <taxon>Stramenopiles</taxon>
        <taxon>Bigyra</taxon>
        <taxon>Labyrinthulomycetes</taxon>
        <taxon>Thraustochytrida</taxon>
        <taxon>Thraustochytriidae</taxon>
        <taxon>Hondaea</taxon>
    </lineage>
</organism>
<feature type="compositionally biased region" description="Acidic residues" evidence="1">
    <location>
        <begin position="250"/>
        <end position="261"/>
    </location>
</feature>
<comment type="caution">
    <text evidence="2">The sequence shown here is derived from an EMBL/GenBank/DDBJ whole genome shotgun (WGS) entry which is preliminary data.</text>
</comment>
<accession>A0A2R5GAU4</accession>
<dbReference type="AlphaFoldDB" id="A0A2R5GAU4"/>
<reference evidence="2 3" key="1">
    <citation type="submission" date="2017-12" db="EMBL/GenBank/DDBJ databases">
        <title>Sequencing, de novo assembly and annotation of complete genome of a new Thraustochytrid species, strain FCC1311.</title>
        <authorList>
            <person name="Sedici K."/>
            <person name="Godart F."/>
            <person name="Aiese Cigliano R."/>
            <person name="Sanseverino W."/>
            <person name="Barakat M."/>
            <person name="Ortet P."/>
            <person name="Marechal E."/>
            <person name="Cagnac O."/>
            <person name="Amato A."/>
        </authorList>
    </citation>
    <scope>NUCLEOTIDE SEQUENCE [LARGE SCALE GENOMIC DNA]</scope>
</reference>